<comment type="caution">
    <text evidence="2">The sequence shown here is derived from an EMBL/GenBank/DDBJ whole genome shotgun (WGS) entry which is preliminary data.</text>
</comment>
<feature type="compositionally biased region" description="Basic residues" evidence="1">
    <location>
        <begin position="121"/>
        <end position="131"/>
    </location>
</feature>
<sequence length="282" mass="27296">MERPGSPLGRTSSSKPSILAGFGAARSVQDLCSLAAAADAAAAAAAAATEATTASSGGGSSESHTLVCGPLHTAGSGEYGVATATGGGGGAGSAQQQATSTSTTGLLAINRRRSLDSACRSGRHPSRHAPRPRHDYATSCSAAAAAGRGGSRGAGPVATAGASTPATATGISTAPSLHQPPLAAASAGVGLLSLPQPLLQRILLSVPGGPGRDGDWEEGWSPAAATAEERAAAAAAALTAAVTAGGDCGVVCSLMRLVPAGGRARAELDRVMVRRLGRSVGY</sequence>
<dbReference type="AlphaFoldDB" id="A0A835WIQ1"/>
<dbReference type="Proteomes" id="UP000613740">
    <property type="component" value="Unassembled WGS sequence"/>
</dbReference>
<reference evidence="2" key="1">
    <citation type="journal article" date="2020" name="bioRxiv">
        <title>Comparative genomics of Chlamydomonas.</title>
        <authorList>
            <person name="Craig R.J."/>
            <person name="Hasan A.R."/>
            <person name="Ness R.W."/>
            <person name="Keightley P.D."/>
        </authorList>
    </citation>
    <scope>NUCLEOTIDE SEQUENCE</scope>
    <source>
        <strain evidence="2">CCAP 11/173</strain>
    </source>
</reference>
<dbReference type="EMBL" id="JAEHOD010000019">
    <property type="protein sequence ID" value="KAG2448097.1"/>
    <property type="molecule type" value="Genomic_DNA"/>
</dbReference>
<evidence type="ECO:0000313" key="3">
    <source>
        <dbReference type="Proteomes" id="UP000613740"/>
    </source>
</evidence>
<organism evidence="2 3">
    <name type="scientific">Chlamydomonas schloesseri</name>
    <dbReference type="NCBI Taxonomy" id="2026947"/>
    <lineage>
        <taxon>Eukaryota</taxon>
        <taxon>Viridiplantae</taxon>
        <taxon>Chlorophyta</taxon>
        <taxon>core chlorophytes</taxon>
        <taxon>Chlorophyceae</taxon>
        <taxon>CS clade</taxon>
        <taxon>Chlamydomonadales</taxon>
        <taxon>Chlamydomonadaceae</taxon>
        <taxon>Chlamydomonas</taxon>
    </lineage>
</organism>
<name>A0A835WIQ1_9CHLO</name>
<feature type="region of interest" description="Disordered" evidence="1">
    <location>
        <begin position="86"/>
        <end position="168"/>
    </location>
</feature>
<accession>A0A835WIQ1</accession>
<feature type="compositionally biased region" description="Low complexity" evidence="1">
    <location>
        <begin position="93"/>
        <end position="105"/>
    </location>
</feature>
<proteinExistence type="predicted"/>
<gene>
    <name evidence="2" type="ORF">HYH02_007121</name>
</gene>
<evidence type="ECO:0000313" key="2">
    <source>
        <dbReference type="EMBL" id="KAG2448097.1"/>
    </source>
</evidence>
<keyword evidence="3" id="KW-1185">Reference proteome</keyword>
<protein>
    <submittedName>
        <fullName evidence="2">Uncharacterized protein</fullName>
    </submittedName>
</protein>
<feature type="compositionally biased region" description="Low complexity" evidence="1">
    <location>
        <begin position="154"/>
        <end position="168"/>
    </location>
</feature>
<evidence type="ECO:0000256" key="1">
    <source>
        <dbReference type="SAM" id="MobiDB-lite"/>
    </source>
</evidence>